<feature type="region of interest" description="Disordered" evidence="1">
    <location>
        <begin position="129"/>
        <end position="206"/>
    </location>
</feature>
<dbReference type="Proteomes" id="UP001054902">
    <property type="component" value="Unassembled WGS sequence"/>
</dbReference>
<feature type="compositionally biased region" description="Acidic residues" evidence="1">
    <location>
        <begin position="134"/>
        <end position="155"/>
    </location>
</feature>
<organism evidence="2 3">
    <name type="scientific">Chaetoceros tenuissimus</name>
    <dbReference type="NCBI Taxonomy" id="426638"/>
    <lineage>
        <taxon>Eukaryota</taxon>
        <taxon>Sar</taxon>
        <taxon>Stramenopiles</taxon>
        <taxon>Ochrophyta</taxon>
        <taxon>Bacillariophyta</taxon>
        <taxon>Coscinodiscophyceae</taxon>
        <taxon>Chaetocerotophycidae</taxon>
        <taxon>Chaetocerotales</taxon>
        <taxon>Chaetocerotaceae</taxon>
        <taxon>Chaetoceros</taxon>
    </lineage>
</organism>
<evidence type="ECO:0000313" key="3">
    <source>
        <dbReference type="Proteomes" id="UP001054902"/>
    </source>
</evidence>
<comment type="caution">
    <text evidence="2">The sequence shown here is derived from an EMBL/GenBank/DDBJ whole genome shotgun (WGS) entry which is preliminary data.</text>
</comment>
<gene>
    <name evidence="2" type="ORF">CTEN210_13641</name>
</gene>
<sequence length="228" mass="25374">MEPQQHITYSVEEVRRHHVTENEFERVGDPNHSIKSSFYQGPDRKYFLRTNETAGAFTELMRTSLIAQPRVMDHDPCHVVMYASNHSVHRRVGMGRQYQKRFANPILAISFCNTYQILLEWNRGLNGAPNVEPAGDDDVSDVEPVGEDGASDTDPNEGLGDALGGDHDVADADPNEGLDDAIDDRSDGGDSSDEVEQPNSQTWPDFRMPGEEAAALMEDLNLGDDEEE</sequence>
<keyword evidence="3" id="KW-1185">Reference proteome</keyword>
<evidence type="ECO:0000313" key="2">
    <source>
        <dbReference type="EMBL" id="GFH57165.1"/>
    </source>
</evidence>
<evidence type="ECO:0000256" key="1">
    <source>
        <dbReference type="SAM" id="MobiDB-lite"/>
    </source>
</evidence>
<reference evidence="2 3" key="1">
    <citation type="journal article" date="2021" name="Sci. Rep.">
        <title>The genome of the diatom Chaetoceros tenuissimus carries an ancient integrated fragment of an extant virus.</title>
        <authorList>
            <person name="Hongo Y."/>
            <person name="Kimura K."/>
            <person name="Takaki Y."/>
            <person name="Yoshida Y."/>
            <person name="Baba S."/>
            <person name="Kobayashi G."/>
            <person name="Nagasaki K."/>
            <person name="Hano T."/>
            <person name="Tomaru Y."/>
        </authorList>
    </citation>
    <scope>NUCLEOTIDE SEQUENCE [LARGE SCALE GENOMIC DNA]</scope>
    <source>
        <strain evidence="2 3">NIES-3715</strain>
    </source>
</reference>
<accession>A0AAD3D5K0</accession>
<proteinExistence type="predicted"/>
<dbReference type="AlphaFoldDB" id="A0AAD3D5K0"/>
<name>A0AAD3D5K0_9STRA</name>
<protein>
    <submittedName>
        <fullName evidence="2">Uncharacterized protein</fullName>
    </submittedName>
</protein>
<dbReference type="EMBL" id="BLLK01000057">
    <property type="protein sequence ID" value="GFH57165.1"/>
    <property type="molecule type" value="Genomic_DNA"/>
</dbReference>
<feature type="compositionally biased region" description="Acidic residues" evidence="1">
    <location>
        <begin position="171"/>
        <end position="182"/>
    </location>
</feature>